<proteinExistence type="predicted"/>
<dbReference type="AlphaFoldDB" id="A0A6L3Y806"/>
<evidence type="ECO:0000313" key="2">
    <source>
        <dbReference type="EMBL" id="KAB2680041.1"/>
    </source>
</evidence>
<gene>
    <name evidence="2" type="ORF">F9L08_21830</name>
</gene>
<protein>
    <submittedName>
        <fullName evidence="2">Uncharacterized protein</fullName>
    </submittedName>
</protein>
<evidence type="ECO:0000313" key="3">
    <source>
        <dbReference type="Proteomes" id="UP000481643"/>
    </source>
</evidence>
<sequence length="198" mass="21084">MMFKKTVVAAAILAFSVIQGHTEDLPFDDSQHANVEGVLTSHLDRKIQKAGEIIKFAFNVSGLTLSIPAGDYVRVDYGATDIVRNDGSLDSYVDFGLTCPSVGSGMPVGGSFACTGSYTVRQADIDAGGFMIALGVALSTRDFALYGGSVMEVFEVEEVIEPEIPKPEDEEKTACKPMPLPSNGAKFVFRCQPASVCS</sequence>
<accession>A0A6L3Y806</accession>
<keyword evidence="1" id="KW-0732">Signal</keyword>
<organism evidence="2 3">
    <name type="scientific">Brucella tritici</name>
    <dbReference type="NCBI Taxonomy" id="94626"/>
    <lineage>
        <taxon>Bacteria</taxon>
        <taxon>Pseudomonadati</taxon>
        <taxon>Pseudomonadota</taxon>
        <taxon>Alphaproteobacteria</taxon>
        <taxon>Hyphomicrobiales</taxon>
        <taxon>Brucellaceae</taxon>
        <taxon>Brucella/Ochrobactrum group</taxon>
        <taxon>Brucella</taxon>
    </lineage>
</organism>
<dbReference type="Proteomes" id="UP000481643">
    <property type="component" value="Unassembled WGS sequence"/>
</dbReference>
<dbReference type="RefSeq" id="WP_151652944.1">
    <property type="nucleotide sequence ID" value="NZ_WBVX01000029.1"/>
</dbReference>
<feature type="signal peptide" evidence="1">
    <location>
        <begin position="1"/>
        <end position="20"/>
    </location>
</feature>
<feature type="chain" id="PRO_5027035382" evidence="1">
    <location>
        <begin position="21"/>
        <end position="198"/>
    </location>
</feature>
<name>A0A6L3Y806_9HYPH</name>
<evidence type="ECO:0000256" key="1">
    <source>
        <dbReference type="SAM" id="SignalP"/>
    </source>
</evidence>
<comment type="caution">
    <text evidence="2">The sequence shown here is derived from an EMBL/GenBank/DDBJ whole genome shotgun (WGS) entry which is preliminary data.</text>
</comment>
<reference evidence="2 3" key="1">
    <citation type="submission" date="2019-09" db="EMBL/GenBank/DDBJ databases">
        <title>Taxonomic organization of the family Brucellaceae based on a phylogenomic approach.</title>
        <authorList>
            <person name="Leclercq S."/>
            <person name="Cloeckaert A."/>
            <person name="Zygmunt M.S."/>
        </authorList>
    </citation>
    <scope>NUCLEOTIDE SEQUENCE [LARGE SCALE GENOMIC DNA]</scope>
    <source>
        <strain evidence="2 3">WS1830</strain>
    </source>
</reference>
<dbReference type="EMBL" id="WBVX01000029">
    <property type="protein sequence ID" value="KAB2680041.1"/>
    <property type="molecule type" value="Genomic_DNA"/>
</dbReference>